<dbReference type="Proteomes" id="UP001560045">
    <property type="component" value="Unassembled WGS sequence"/>
</dbReference>
<evidence type="ECO:0000256" key="3">
    <source>
        <dbReference type="ARBA" id="ARBA00022741"/>
    </source>
</evidence>
<keyword evidence="4 6" id="KW-0067">ATP-binding</keyword>
<comment type="caution">
    <text evidence="6">The sequence shown here is derived from an EMBL/GenBank/DDBJ whole genome shotgun (WGS) entry which is preliminary data.</text>
</comment>
<dbReference type="Gene3D" id="3.40.50.300">
    <property type="entry name" value="P-loop containing nucleotide triphosphate hydrolases"/>
    <property type="match status" value="1"/>
</dbReference>
<dbReference type="SUPFAM" id="SSF52540">
    <property type="entry name" value="P-loop containing nucleoside triphosphate hydrolases"/>
    <property type="match status" value="1"/>
</dbReference>
<keyword evidence="7" id="KW-1185">Reference proteome</keyword>
<evidence type="ECO:0000256" key="2">
    <source>
        <dbReference type="ARBA" id="ARBA00022448"/>
    </source>
</evidence>
<evidence type="ECO:0000313" key="7">
    <source>
        <dbReference type="Proteomes" id="UP001560045"/>
    </source>
</evidence>
<dbReference type="SMART" id="SM00382">
    <property type="entry name" value="AAA"/>
    <property type="match status" value="1"/>
</dbReference>
<evidence type="ECO:0000256" key="1">
    <source>
        <dbReference type="ARBA" id="ARBA00005417"/>
    </source>
</evidence>
<keyword evidence="3" id="KW-0547">Nucleotide-binding</keyword>
<keyword evidence="2" id="KW-0813">Transport</keyword>
<dbReference type="RefSeq" id="WP_369206044.1">
    <property type="nucleotide sequence ID" value="NZ_JBFNXQ010000027.1"/>
</dbReference>
<feature type="domain" description="ABC transporter" evidence="5">
    <location>
        <begin position="9"/>
        <end position="234"/>
    </location>
</feature>
<dbReference type="PANTHER" id="PTHR43335:SF4">
    <property type="entry name" value="ABC TRANSPORTER, ATP-BINDING PROTEIN"/>
    <property type="match status" value="1"/>
</dbReference>
<dbReference type="InterPro" id="IPR017871">
    <property type="entry name" value="ABC_transporter-like_CS"/>
</dbReference>
<dbReference type="InterPro" id="IPR003593">
    <property type="entry name" value="AAA+_ATPase"/>
</dbReference>
<dbReference type="PROSITE" id="PS00211">
    <property type="entry name" value="ABC_TRANSPORTER_1"/>
    <property type="match status" value="1"/>
</dbReference>
<dbReference type="InterPro" id="IPR027417">
    <property type="entry name" value="P-loop_NTPase"/>
</dbReference>
<gene>
    <name evidence="6" type="ORF">ABQ292_10650</name>
</gene>
<organism evidence="6 7">
    <name type="scientific">Geodermatophilus maliterrae</name>
    <dbReference type="NCBI Taxonomy" id="3162531"/>
    <lineage>
        <taxon>Bacteria</taxon>
        <taxon>Bacillati</taxon>
        <taxon>Actinomycetota</taxon>
        <taxon>Actinomycetes</taxon>
        <taxon>Geodermatophilales</taxon>
        <taxon>Geodermatophilaceae</taxon>
        <taxon>Geodermatophilus</taxon>
    </lineage>
</organism>
<dbReference type="GO" id="GO:0005524">
    <property type="term" value="F:ATP binding"/>
    <property type="evidence" value="ECO:0007669"/>
    <property type="project" value="UniProtKB-KW"/>
</dbReference>
<dbReference type="EMBL" id="JBFNXQ010000027">
    <property type="protein sequence ID" value="MEX5718817.1"/>
    <property type="molecule type" value="Genomic_DNA"/>
</dbReference>
<dbReference type="Pfam" id="PF00005">
    <property type="entry name" value="ABC_tran"/>
    <property type="match status" value="1"/>
</dbReference>
<protein>
    <submittedName>
        <fullName evidence="6">ABC transporter ATP-binding protein</fullName>
    </submittedName>
</protein>
<dbReference type="PANTHER" id="PTHR43335">
    <property type="entry name" value="ABC TRANSPORTER, ATP-BINDING PROTEIN"/>
    <property type="match status" value="1"/>
</dbReference>
<comment type="similarity">
    <text evidence="1">Belongs to the ABC transporter superfamily.</text>
</comment>
<evidence type="ECO:0000313" key="6">
    <source>
        <dbReference type="EMBL" id="MEX5718817.1"/>
    </source>
</evidence>
<evidence type="ECO:0000256" key="4">
    <source>
        <dbReference type="ARBA" id="ARBA00022840"/>
    </source>
</evidence>
<accession>A0ABV3XE87</accession>
<name>A0ABV3XE87_9ACTN</name>
<proteinExistence type="inferred from homology"/>
<dbReference type="PROSITE" id="PS50893">
    <property type="entry name" value="ABC_TRANSPORTER_2"/>
    <property type="match status" value="1"/>
</dbReference>
<evidence type="ECO:0000259" key="5">
    <source>
        <dbReference type="PROSITE" id="PS50893"/>
    </source>
</evidence>
<reference evidence="6 7" key="1">
    <citation type="submission" date="2024-06" db="EMBL/GenBank/DDBJ databases">
        <title>Draft genome sequence of Geodermatophilus badlandi, a novel member of the Geodermatophilaceae isolated from badland sedimentary rocks in the Red desert, Wyoming, USA.</title>
        <authorList>
            <person name="Ben Tekaya S."/>
            <person name="Nouioui I."/>
            <person name="Flores G.M."/>
            <person name="Shaal M.N."/>
            <person name="Bredoire F."/>
            <person name="Basile F."/>
            <person name="Van Diepen L."/>
            <person name="Ward N.L."/>
        </authorList>
    </citation>
    <scope>NUCLEOTIDE SEQUENCE [LARGE SCALE GENOMIC DNA]</scope>
    <source>
        <strain evidence="6 7">WL48A</strain>
    </source>
</reference>
<sequence length="304" mass="31652">MRSRNESVVQVRGLGKRYGDAVAVDGLTFDVPPGVVTAFLGRNGAGKSTTLRLVLGLDRPTSGSAHVGGRAYADLPTPLRTVGSLLDSAAAHPGRTARDHLRWLAASNCIPARRVADVLDLVDLAAVAGRRVRGLSLGMRQRLGIAGALLGDPPVLLLDEPTNGLDAEGIRWLRTFLRDLAREGRTVLVSSHLMGEVELTADHLLVIDRGRLLADTPLRDLLAGSAGHLLRVRSPRAGQLRDLLVADGATVTTAEDGALLVSGLPAERVSAVAAGSGVPLLELAAVERSLEDAFLALTAAGGAA</sequence>
<dbReference type="InterPro" id="IPR003439">
    <property type="entry name" value="ABC_transporter-like_ATP-bd"/>
</dbReference>